<feature type="transmembrane region" description="Helical" evidence="5">
    <location>
        <begin position="257"/>
        <end position="278"/>
    </location>
</feature>
<dbReference type="Pfam" id="PF01758">
    <property type="entry name" value="SBF"/>
    <property type="match status" value="1"/>
</dbReference>
<dbReference type="PANTHER" id="PTHR10361">
    <property type="entry name" value="SODIUM-BILE ACID COTRANSPORTER"/>
    <property type="match status" value="1"/>
</dbReference>
<dbReference type="GO" id="GO:0016020">
    <property type="term" value="C:membrane"/>
    <property type="evidence" value="ECO:0007669"/>
    <property type="project" value="UniProtKB-SubCell"/>
</dbReference>
<feature type="transmembrane region" description="Helical" evidence="5">
    <location>
        <begin position="67"/>
        <end position="90"/>
    </location>
</feature>
<feature type="transmembrane region" description="Helical" evidence="5">
    <location>
        <begin position="284"/>
        <end position="305"/>
    </location>
</feature>
<evidence type="ECO:0000256" key="4">
    <source>
        <dbReference type="ARBA" id="ARBA00023136"/>
    </source>
</evidence>
<evidence type="ECO:0000313" key="7">
    <source>
        <dbReference type="Proteomes" id="UP000249134"/>
    </source>
</evidence>
<evidence type="ECO:0000313" key="6">
    <source>
        <dbReference type="EMBL" id="SQI56495.1"/>
    </source>
</evidence>
<dbReference type="RefSeq" id="WP_066137703.1">
    <property type="nucleotide sequence ID" value="NZ_JAMATI010000002.1"/>
</dbReference>
<feature type="transmembrane region" description="Helical" evidence="5">
    <location>
        <begin position="36"/>
        <end position="55"/>
    </location>
</feature>
<feature type="transmembrane region" description="Helical" evidence="5">
    <location>
        <begin position="195"/>
        <end position="212"/>
    </location>
</feature>
<comment type="subcellular location">
    <subcellularLocation>
        <location evidence="1">Membrane</location>
        <topology evidence="1">Multi-pass membrane protein</topology>
    </subcellularLocation>
</comment>
<proteinExistence type="predicted"/>
<organism evidence="6 7">
    <name type="scientific">Lederbergia lenta</name>
    <name type="common">Bacillus lentus</name>
    <dbReference type="NCBI Taxonomy" id="1467"/>
    <lineage>
        <taxon>Bacteria</taxon>
        <taxon>Bacillati</taxon>
        <taxon>Bacillota</taxon>
        <taxon>Bacilli</taxon>
        <taxon>Bacillales</taxon>
        <taxon>Bacillaceae</taxon>
        <taxon>Lederbergia</taxon>
    </lineage>
</organism>
<keyword evidence="4 5" id="KW-0472">Membrane</keyword>
<gene>
    <name evidence="6" type="ORF">NCTC4824_01896</name>
</gene>
<dbReference type="Proteomes" id="UP000249134">
    <property type="component" value="Chromosome 1"/>
</dbReference>
<dbReference type="EMBL" id="LS483476">
    <property type="protein sequence ID" value="SQI56495.1"/>
    <property type="molecule type" value="Genomic_DNA"/>
</dbReference>
<feature type="transmembrane region" description="Helical" evidence="5">
    <location>
        <begin position="96"/>
        <end position="118"/>
    </location>
</feature>
<dbReference type="InterPro" id="IPR038770">
    <property type="entry name" value="Na+/solute_symporter_sf"/>
</dbReference>
<dbReference type="InterPro" id="IPR002657">
    <property type="entry name" value="BilAc:Na_symport/Acr3"/>
</dbReference>
<feature type="transmembrane region" description="Helical" evidence="5">
    <location>
        <begin position="155"/>
        <end position="174"/>
    </location>
</feature>
<dbReference type="KEGG" id="blen:NCTC4824_01896"/>
<dbReference type="AlphaFoldDB" id="A0A2X4YXG6"/>
<feature type="transmembrane region" description="Helical" evidence="5">
    <location>
        <begin position="12"/>
        <end position="30"/>
    </location>
</feature>
<evidence type="ECO:0000256" key="1">
    <source>
        <dbReference type="ARBA" id="ARBA00004141"/>
    </source>
</evidence>
<reference evidence="6 7" key="1">
    <citation type="submission" date="2018-06" db="EMBL/GenBank/DDBJ databases">
        <authorList>
            <consortium name="Pathogen Informatics"/>
            <person name="Doyle S."/>
        </authorList>
    </citation>
    <scope>NUCLEOTIDE SEQUENCE [LARGE SCALE GENOMIC DNA]</scope>
    <source>
        <strain evidence="6 7">NCTC4824</strain>
    </source>
</reference>
<sequence>MKLISNILSKKLPFLILLVAIGTYFSPFYWKVATWVPSFLLGVVIFFTGLSMNIASLKKMRTKKRELLAATILKWTISVIISIGLAYIFFASKPEIAAGLILSGTLPSATSATVYTFLAGGNTSLVIAASLLDVVISPIVAPLSMMGMFNEHINISFFSLLQSFLLIVVLPLGIGLFTQKTWPGSEVYSKSATKFGSSIALLLIVHTIVGGGKDTISSEISSLPLIAVATFLQVILPMVAAYFIARKIHISEGDSRAILFHVGLCNTSLAAILAFKFIGELGAIAPILNMIFNLSIGAHIANYFNKLEGADSSGM</sequence>
<evidence type="ECO:0000256" key="5">
    <source>
        <dbReference type="SAM" id="Phobius"/>
    </source>
</evidence>
<evidence type="ECO:0000256" key="2">
    <source>
        <dbReference type="ARBA" id="ARBA00022692"/>
    </source>
</evidence>
<feature type="transmembrane region" description="Helical" evidence="5">
    <location>
        <begin position="224"/>
        <end position="245"/>
    </location>
</feature>
<dbReference type="InterPro" id="IPR004710">
    <property type="entry name" value="Bilac:Na_transpt"/>
</dbReference>
<dbReference type="Gene3D" id="1.20.1530.20">
    <property type="match status" value="1"/>
</dbReference>
<dbReference type="PANTHER" id="PTHR10361:SF28">
    <property type="entry name" value="P3 PROTEIN-RELATED"/>
    <property type="match status" value="1"/>
</dbReference>
<keyword evidence="3 5" id="KW-1133">Transmembrane helix</keyword>
<name>A0A2X4YXG6_LEDLE</name>
<accession>A0A2X4YXG6</accession>
<protein>
    <submittedName>
        <fullName evidence="6">Sodium-dependent transporter</fullName>
    </submittedName>
</protein>
<feature type="transmembrane region" description="Helical" evidence="5">
    <location>
        <begin position="125"/>
        <end position="149"/>
    </location>
</feature>
<keyword evidence="2 5" id="KW-0812">Transmembrane</keyword>
<keyword evidence="7" id="KW-1185">Reference proteome</keyword>
<evidence type="ECO:0000256" key="3">
    <source>
        <dbReference type="ARBA" id="ARBA00022989"/>
    </source>
</evidence>